<proteinExistence type="predicted"/>
<reference evidence="2" key="1">
    <citation type="submission" date="2023-10" db="EMBL/GenBank/DDBJ databases">
        <authorList>
            <person name="Chen Y."/>
            <person name="Shah S."/>
            <person name="Dougan E. K."/>
            <person name="Thang M."/>
            <person name="Chan C."/>
        </authorList>
    </citation>
    <scope>NUCLEOTIDE SEQUENCE [LARGE SCALE GENOMIC DNA]</scope>
</reference>
<name>A0ABN9SFN4_9DINO</name>
<gene>
    <name evidence="2" type="ORF">PCOR1329_LOCUS28795</name>
</gene>
<dbReference type="Proteomes" id="UP001189429">
    <property type="component" value="Unassembled WGS sequence"/>
</dbReference>
<sequence length="61" mass="6088">RAAAPRPRAGGGRRRRGCTATVHCGPSAGPPRGPLGVLVATARHGGAPPLVHRLHGGGRAQ</sequence>
<protein>
    <submittedName>
        <fullName evidence="2">Uncharacterized protein</fullName>
    </submittedName>
</protein>
<comment type="caution">
    <text evidence="2">The sequence shown here is derived from an EMBL/GenBank/DDBJ whole genome shotgun (WGS) entry which is preliminary data.</text>
</comment>
<feature type="non-terminal residue" evidence="2">
    <location>
        <position position="1"/>
    </location>
</feature>
<dbReference type="EMBL" id="CAUYUJ010010702">
    <property type="protein sequence ID" value="CAK0830050.1"/>
    <property type="molecule type" value="Genomic_DNA"/>
</dbReference>
<keyword evidence="3" id="KW-1185">Reference proteome</keyword>
<feature type="region of interest" description="Disordered" evidence="1">
    <location>
        <begin position="1"/>
        <end position="32"/>
    </location>
</feature>
<accession>A0ABN9SFN4</accession>
<feature type="non-terminal residue" evidence="2">
    <location>
        <position position="61"/>
    </location>
</feature>
<evidence type="ECO:0000313" key="3">
    <source>
        <dbReference type="Proteomes" id="UP001189429"/>
    </source>
</evidence>
<organism evidence="2 3">
    <name type="scientific">Prorocentrum cordatum</name>
    <dbReference type="NCBI Taxonomy" id="2364126"/>
    <lineage>
        <taxon>Eukaryota</taxon>
        <taxon>Sar</taxon>
        <taxon>Alveolata</taxon>
        <taxon>Dinophyceae</taxon>
        <taxon>Prorocentrales</taxon>
        <taxon>Prorocentraceae</taxon>
        <taxon>Prorocentrum</taxon>
    </lineage>
</organism>
<evidence type="ECO:0000313" key="2">
    <source>
        <dbReference type="EMBL" id="CAK0830050.1"/>
    </source>
</evidence>
<evidence type="ECO:0000256" key="1">
    <source>
        <dbReference type="SAM" id="MobiDB-lite"/>
    </source>
</evidence>